<dbReference type="FunFam" id="3.40.47.10:FF:000009">
    <property type="entry name" value="3-oxoacyl-[acyl-carrier-protein] synthase 2"/>
    <property type="match status" value="1"/>
</dbReference>
<evidence type="ECO:0000256" key="15">
    <source>
        <dbReference type="PIRSR" id="PIRSR000447-1"/>
    </source>
</evidence>
<feature type="domain" description="Ketosynthase family 3 (KS3)" evidence="17">
    <location>
        <begin position="2"/>
        <end position="410"/>
    </location>
</feature>
<dbReference type="Pfam" id="PF00109">
    <property type="entry name" value="ketoacyl-synt"/>
    <property type="match status" value="1"/>
</dbReference>
<dbReference type="EMBL" id="MEUI01000005">
    <property type="protein sequence ID" value="OGC35245.1"/>
    <property type="molecule type" value="Genomic_DNA"/>
</dbReference>
<evidence type="ECO:0000256" key="14">
    <source>
        <dbReference type="PIRNR" id="PIRNR000447"/>
    </source>
</evidence>
<dbReference type="GO" id="GO:0006633">
    <property type="term" value="P:fatty acid biosynthetic process"/>
    <property type="evidence" value="ECO:0007669"/>
    <property type="project" value="UniProtKB-UniRule"/>
</dbReference>
<dbReference type="NCBIfam" id="TIGR03150">
    <property type="entry name" value="fabF"/>
    <property type="match status" value="1"/>
</dbReference>
<evidence type="ECO:0000256" key="16">
    <source>
        <dbReference type="RuleBase" id="RU003694"/>
    </source>
</evidence>
<comment type="similarity">
    <text evidence="2 14 16">Belongs to the thiolase-like superfamily. Beta-ketoacyl-ACP synthases family.</text>
</comment>
<comment type="caution">
    <text evidence="18">The sequence shown here is derived from an EMBL/GenBank/DDBJ whole genome shotgun (WGS) entry which is preliminary data.</text>
</comment>
<name>A0A1F4TR97_UNCSA</name>
<sequence>MSKRVVVTGLGVVSPIGIGKDDFWSALSQGKNGIDKITLFDTTNFPTRIAGEVKDFNPGNYLDKKEARRLVRFIQFAIAASQLALTDSGLTISDNNANDVGVVIGSGIGGIDILESAAYTLRDKGPDKLSPFTVPFMIADMAAGYVSISVGAKGPNSCVVTACASGTHSIGEAYKIIQRGAAKAMLAGGSEACITPLGVASFCAARALSTRNDDPQHASRPFEANREGFVIGEGAGILLLEGLEEALARNAKIYAEVIGYGMSGDANHITAPAPGGEGAVRAMQAALKDANISPEQVDYVNAHGTSTKLNDKFETMAIKTFFGEHAKKLAVSSNKSMTGHMLGATGAVEFIASILSIVNDTAPPTINYEVPDPECDLDYVPNQARKMPINIAMSNSFGFGGHNAILLAKKYSP</sequence>
<evidence type="ECO:0000256" key="3">
    <source>
        <dbReference type="ARBA" id="ARBA00012356"/>
    </source>
</evidence>
<dbReference type="InterPro" id="IPR020841">
    <property type="entry name" value="PKS_Beta-ketoAc_synthase_dom"/>
</dbReference>
<evidence type="ECO:0000313" key="19">
    <source>
        <dbReference type="Proteomes" id="UP000177309"/>
    </source>
</evidence>
<keyword evidence="8" id="KW-0443">Lipid metabolism</keyword>
<keyword evidence="5 14" id="KW-0444">Lipid biosynthesis</keyword>
<evidence type="ECO:0000256" key="12">
    <source>
        <dbReference type="ARBA" id="ARBA00047318"/>
    </source>
</evidence>
<proteinExistence type="inferred from homology"/>
<dbReference type="PROSITE" id="PS52004">
    <property type="entry name" value="KS3_2"/>
    <property type="match status" value="1"/>
</dbReference>
<organism evidence="18 19">
    <name type="scientific">candidate division WOR-1 bacterium RIFOXYC2_FULL_41_25</name>
    <dbReference type="NCBI Taxonomy" id="1802586"/>
    <lineage>
        <taxon>Bacteria</taxon>
        <taxon>Bacillati</taxon>
        <taxon>Saganbacteria</taxon>
    </lineage>
</organism>
<dbReference type="AlphaFoldDB" id="A0A1F4TR97"/>
<keyword evidence="7" id="KW-0276">Fatty acid metabolism</keyword>
<dbReference type="PROSITE" id="PS00606">
    <property type="entry name" value="KS3_1"/>
    <property type="match status" value="1"/>
</dbReference>
<evidence type="ECO:0000259" key="17">
    <source>
        <dbReference type="PROSITE" id="PS52004"/>
    </source>
</evidence>
<dbReference type="PANTHER" id="PTHR11712:SF336">
    <property type="entry name" value="3-OXOACYL-[ACYL-CARRIER-PROTEIN] SYNTHASE, MITOCHONDRIAL"/>
    <property type="match status" value="1"/>
</dbReference>
<keyword evidence="6 14" id="KW-0808">Transferase</keyword>
<evidence type="ECO:0000256" key="1">
    <source>
        <dbReference type="ARBA" id="ARBA00005194"/>
    </source>
</evidence>
<comment type="function">
    <text evidence="11 14">Involved in the type II fatty acid elongation cycle. Catalyzes the elongation of a wide range of acyl-ACP by the addition of two carbons from malonyl-ACP to an acyl acceptor. Can efficiently catalyze the conversion of palmitoleoyl-ACP (cis-hexadec-9-enoyl-ACP) to cis-vaccenoyl-ACP (cis-octadec-11-enoyl-ACP), an essential step in the thermal regulation of fatty acid composition.</text>
</comment>
<dbReference type="GO" id="GO:0005829">
    <property type="term" value="C:cytosol"/>
    <property type="evidence" value="ECO:0007669"/>
    <property type="project" value="TreeGrafter"/>
</dbReference>
<dbReference type="InterPro" id="IPR000794">
    <property type="entry name" value="Beta-ketoacyl_synthase"/>
</dbReference>
<evidence type="ECO:0000256" key="11">
    <source>
        <dbReference type="ARBA" id="ARBA00024006"/>
    </source>
</evidence>
<keyword evidence="10 14" id="KW-0012">Acyltransferase</keyword>
<dbReference type="Gene3D" id="3.40.47.10">
    <property type="match status" value="1"/>
</dbReference>
<dbReference type="InterPro" id="IPR014031">
    <property type="entry name" value="Ketoacyl_synth_C"/>
</dbReference>
<protein>
    <recommendedName>
        <fullName evidence="4 14">3-oxoacyl-[acyl-carrier-protein] synthase 2</fullName>
        <ecNumber evidence="3 14">2.3.1.179</ecNumber>
    </recommendedName>
</protein>
<accession>A0A1F4TR97</accession>
<reference evidence="18 19" key="1">
    <citation type="journal article" date="2016" name="Nat. Commun.">
        <title>Thousands of microbial genomes shed light on interconnected biogeochemical processes in an aquifer system.</title>
        <authorList>
            <person name="Anantharaman K."/>
            <person name="Brown C.T."/>
            <person name="Hug L.A."/>
            <person name="Sharon I."/>
            <person name="Castelle C.J."/>
            <person name="Probst A.J."/>
            <person name="Thomas B.C."/>
            <person name="Singh A."/>
            <person name="Wilkins M.J."/>
            <person name="Karaoz U."/>
            <person name="Brodie E.L."/>
            <person name="Williams K.H."/>
            <person name="Hubbard S.S."/>
            <person name="Banfield J.F."/>
        </authorList>
    </citation>
    <scope>NUCLEOTIDE SEQUENCE [LARGE SCALE GENOMIC DNA]</scope>
</reference>
<dbReference type="NCBIfam" id="NF005589">
    <property type="entry name" value="PRK07314.1"/>
    <property type="match status" value="1"/>
</dbReference>
<evidence type="ECO:0000256" key="6">
    <source>
        <dbReference type="ARBA" id="ARBA00022679"/>
    </source>
</evidence>
<comment type="catalytic activity">
    <reaction evidence="13 14">
        <text>a fatty acyl-[ACP] + malonyl-[ACP] + H(+) = a 3-oxoacyl-[ACP] + holo-[ACP] + CO2</text>
        <dbReference type="Rhea" id="RHEA:22836"/>
        <dbReference type="Rhea" id="RHEA-COMP:9623"/>
        <dbReference type="Rhea" id="RHEA-COMP:9685"/>
        <dbReference type="Rhea" id="RHEA-COMP:9916"/>
        <dbReference type="Rhea" id="RHEA-COMP:14125"/>
        <dbReference type="ChEBI" id="CHEBI:15378"/>
        <dbReference type="ChEBI" id="CHEBI:16526"/>
        <dbReference type="ChEBI" id="CHEBI:64479"/>
        <dbReference type="ChEBI" id="CHEBI:78449"/>
        <dbReference type="ChEBI" id="CHEBI:78776"/>
        <dbReference type="ChEBI" id="CHEBI:138651"/>
    </reaction>
</comment>
<dbReference type="UniPathway" id="UPA00094"/>
<comment type="pathway">
    <text evidence="1 14">Lipid metabolism; fatty acid biosynthesis.</text>
</comment>
<keyword evidence="9 14" id="KW-0275">Fatty acid biosynthesis</keyword>
<evidence type="ECO:0000256" key="7">
    <source>
        <dbReference type="ARBA" id="ARBA00022832"/>
    </source>
</evidence>
<feature type="active site" description="For beta-ketoacyl synthase activity" evidence="15">
    <location>
        <position position="163"/>
    </location>
</feature>
<dbReference type="PIRSF" id="PIRSF000447">
    <property type="entry name" value="KAS_II"/>
    <property type="match status" value="1"/>
</dbReference>
<dbReference type="InterPro" id="IPR014030">
    <property type="entry name" value="Ketoacyl_synth_N"/>
</dbReference>
<evidence type="ECO:0000256" key="2">
    <source>
        <dbReference type="ARBA" id="ARBA00008467"/>
    </source>
</evidence>
<gene>
    <name evidence="18" type="ORF">A2462_08390</name>
</gene>
<evidence type="ECO:0000256" key="5">
    <source>
        <dbReference type="ARBA" id="ARBA00022516"/>
    </source>
</evidence>
<dbReference type="InterPro" id="IPR017568">
    <property type="entry name" value="3-oxoacyl-ACP_synth-2"/>
</dbReference>
<dbReference type="GO" id="GO:0004315">
    <property type="term" value="F:3-oxoacyl-[acyl-carrier-protein] synthase activity"/>
    <property type="evidence" value="ECO:0007669"/>
    <property type="project" value="UniProtKB-UniRule"/>
</dbReference>
<evidence type="ECO:0000256" key="10">
    <source>
        <dbReference type="ARBA" id="ARBA00023315"/>
    </source>
</evidence>
<dbReference type="EC" id="2.3.1.179" evidence="3 14"/>
<dbReference type="Pfam" id="PF02801">
    <property type="entry name" value="Ketoacyl-synt_C"/>
    <property type="match status" value="1"/>
</dbReference>
<dbReference type="Proteomes" id="UP000177309">
    <property type="component" value="Unassembled WGS sequence"/>
</dbReference>
<dbReference type="CDD" id="cd00834">
    <property type="entry name" value="KAS_I_II"/>
    <property type="match status" value="1"/>
</dbReference>
<dbReference type="InterPro" id="IPR016039">
    <property type="entry name" value="Thiolase-like"/>
</dbReference>
<dbReference type="SUPFAM" id="SSF53901">
    <property type="entry name" value="Thiolase-like"/>
    <property type="match status" value="2"/>
</dbReference>
<dbReference type="NCBIfam" id="NF004970">
    <property type="entry name" value="PRK06333.1"/>
    <property type="match status" value="1"/>
</dbReference>
<evidence type="ECO:0000256" key="8">
    <source>
        <dbReference type="ARBA" id="ARBA00023098"/>
    </source>
</evidence>
<evidence type="ECO:0000256" key="13">
    <source>
        <dbReference type="ARBA" id="ARBA00047659"/>
    </source>
</evidence>
<evidence type="ECO:0000256" key="4">
    <source>
        <dbReference type="ARBA" id="ARBA00014657"/>
    </source>
</evidence>
<dbReference type="PANTHER" id="PTHR11712">
    <property type="entry name" value="POLYKETIDE SYNTHASE-RELATED"/>
    <property type="match status" value="1"/>
</dbReference>
<evidence type="ECO:0000256" key="9">
    <source>
        <dbReference type="ARBA" id="ARBA00023160"/>
    </source>
</evidence>
<comment type="catalytic activity">
    <reaction evidence="12 14">
        <text>(9Z)-hexadecenoyl-[ACP] + malonyl-[ACP] + H(+) = 3-oxo-(11Z)-octadecenoyl-[ACP] + holo-[ACP] + CO2</text>
        <dbReference type="Rhea" id="RHEA:55040"/>
        <dbReference type="Rhea" id="RHEA-COMP:9623"/>
        <dbReference type="Rhea" id="RHEA-COMP:9685"/>
        <dbReference type="Rhea" id="RHEA-COMP:10800"/>
        <dbReference type="Rhea" id="RHEA-COMP:14074"/>
        <dbReference type="ChEBI" id="CHEBI:15378"/>
        <dbReference type="ChEBI" id="CHEBI:16526"/>
        <dbReference type="ChEBI" id="CHEBI:64479"/>
        <dbReference type="ChEBI" id="CHEBI:78449"/>
        <dbReference type="ChEBI" id="CHEBI:83989"/>
        <dbReference type="ChEBI" id="CHEBI:138538"/>
        <dbReference type="EC" id="2.3.1.179"/>
    </reaction>
</comment>
<dbReference type="InterPro" id="IPR018201">
    <property type="entry name" value="Ketoacyl_synth_AS"/>
</dbReference>
<evidence type="ECO:0000313" key="18">
    <source>
        <dbReference type="EMBL" id="OGC35245.1"/>
    </source>
</evidence>
<dbReference type="SMART" id="SM00825">
    <property type="entry name" value="PKS_KS"/>
    <property type="match status" value="1"/>
</dbReference>